<organism evidence="3 4">
    <name type="scientific">Rotaria magnacalcarata</name>
    <dbReference type="NCBI Taxonomy" id="392030"/>
    <lineage>
        <taxon>Eukaryota</taxon>
        <taxon>Metazoa</taxon>
        <taxon>Spiralia</taxon>
        <taxon>Gnathifera</taxon>
        <taxon>Rotifera</taxon>
        <taxon>Eurotatoria</taxon>
        <taxon>Bdelloidea</taxon>
        <taxon>Philodinida</taxon>
        <taxon>Philodinidae</taxon>
        <taxon>Rotaria</taxon>
    </lineage>
</organism>
<accession>A0A8S3HB78</accession>
<feature type="non-terminal residue" evidence="3">
    <location>
        <position position="1"/>
    </location>
</feature>
<dbReference type="Proteomes" id="UP000681720">
    <property type="component" value="Unassembled WGS sequence"/>
</dbReference>
<reference evidence="3" key="1">
    <citation type="submission" date="2021-02" db="EMBL/GenBank/DDBJ databases">
        <authorList>
            <person name="Nowell W R."/>
        </authorList>
    </citation>
    <scope>NUCLEOTIDE SEQUENCE</scope>
</reference>
<protein>
    <submittedName>
        <fullName evidence="3">Uncharacterized protein</fullName>
    </submittedName>
</protein>
<comment type="caution">
    <text evidence="3">The sequence shown here is derived from an EMBL/GenBank/DDBJ whole genome shotgun (WGS) entry which is preliminary data.</text>
</comment>
<evidence type="ECO:0000313" key="3">
    <source>
        <dbReference type="EMBL" id="CAF5179411.1"/>
    </source>
</evidence>
<proteinExistence type="predicted"/>
<sequence length="78" mass="8701">DLKMENQETLTNTQTNDHNAVSLEDAVEQVTSSVTRINDGDTYPISDNESTTDSVCIIDTNTVQLQKNDDEQGELNRK</sequence>
<evidence type="ECO:0000256" key="1">
    <source>
        <dbReference type="SAM" id="MobiDB-lite"/>
    </source>
</evidence>
<evidence type="ECO:0000313" key="4">
    <source>
        <dbReference type="Proteomes" id="UP000681720"/>
    </source>
</evidence>
<gene>
    <name evidence="2" type="ORF">BYL167_LOCUS71399</name>
    <name evidence="3" type="ORF">GIL414_LOCUS68798</name>
</gene>
<name>A0A8S3HB78_9BILA</name>
<feature type="region of interest" description="Disordered" evidence="1">
    <location>
        <begin position="1"/>
        <end position="20"/>
    </location>
</feature>
<dbReference type="AlphaFoldDB" id="A0A8S3HB78"/>
<dbReference type="EMBL" id="CAJOBH010255315">
    <property type="protein sequence ID" value="CAF5146904.1"/>
    <property type="molecule type" value="Genomic_DNA"/>
</dbReference>
<evidence type="ECO:0000313" key="2">
    <source>
        <dbReference type="EMBL" id="CAF5146904.1"/>
    </source>
</evidence>
<feature type="compositionally biased region" description="Low complexity" evidence="1">
    <location>
        <begin position="7"/>
        <end position="16"/>
    </location>
</feature>
<dbReference type="EMBL" id="CAJOBJ010328803">
    <property type="protein sequence ID" value="CAF5179411.1"/>
    <property type="molecule type" value="Genomic_DNA"/>
</dbReference>
<dbReference type="Proteomes" id="UP000681967">
    <property type="component" value="Unassembled WGS sequence"/>
</dbReference>